<evidence type="ECO:0000313" key="2">
    <source>
        <dbReference type="EMBL" id="KAG2392527.1"/>
    </source>
</evidence>
<dbReference type="GeneID" id="68103706"/>
<organism evidence="2 3">
    <name type="scientific">Naegleria lovaniensis</name>
    <name type="common">Amoeba</name>
    <dbReference type="NCBI Taxonomy" id="51637"/>
    <lineage>
        <taxon>Eukaryota</taxon>
        <taxon>Discoba</taxon>
        <taxon>Heterolobosea</taxon>
        <taxon>Tetramitia</taxon>
        <taxon>Eutetramitia</taxon>
        <taxon>Vahlkampfiidae</taxon>
        <taxon>Naegleria</taxon>
    </lineage>
</organism>
<feature type="transmembrane region" description="Helical" evidence="1">
    <location>
        <begin position="12"/>
        <end position="30"/>
    </location>
</feature>
<keyword evidence="1" id="KW-0812">Transmembrane</keyword>
<feature type="transmembrane region" description="Helical" evidence="1">
    <location>
        <begin position="615"/>
        <end position="632"/>
    </location>
</feature>
<evidence type="ECO:0000313" key="3">
    <source>
        <dbReference type="Proteomes" id="UP000816034"/>
    </source>
</evidence>
<dbReference type="AlphaFoldDB" id="A0AA88KQP3"/>
<comment type="caution">
    <text evidence="2">The sequence shown here is derived from an EMBL/GenBank/DDBJ whole genome shotgun (WGS) entry which is preliminary data.</text>
</comment>
<keyword evidence="1" id="KW-1133">Transmembrane helix</keyword>
<proteinExistence type="predicted"/>
<keyword evidence="1" id="KW-0472">Membrane</keyword>
<accession>A0AA88KQP3</accession>
<evidence type="ECO:0000256" key="1">
    <source>
        <dbReference type="SAM" id="Phobius"/>
    </source>
</evidence>
<protein>
    <submittedName>
        <fullName evidence="2">Uncharacterized protein</fullName>
    </submittedName>
</protein>
<gene>
    <name evidence="2" type="ORF">C9374_011252</name>
</gene>
<name>A0AA88KQP3_NAELO</name>
<dbReference type="EMBL" id="PYSW02000004">
    <property type="protein sequence ID" value="KAG2392527.1"/>
    <property type="molecule type" value="Genomic_DNA"/>
</dbReference>
<keyword evidence="3" id="KW-1185">Reference proteome</keyword>
<dbReference type="Proteomes" id="UP000816034">
    <property type="component" value="Unassembled WGS sequence"/>
</dbReference>
<reference evidence="2 3" key="1">
    <citation type="journal article" date="2018" name="BMC Genomics">
        <title>The genome of Naegleria lovaniensis, the basis for a comparative approach to unravel pathogenicity factors of the human pathogenic amoeba N. fowleri.</title>
        <authorList>
            <person name="Liechti N."/>
            <person name="Schurch N."/>
            <person name="Bruggmann R."/>
            <person name="Wittwer M."/>
        </authorList>
    </citation>
    <scope>NUCLEOTIDE SEQUENCE [LARGE SCALE GENOMIC DNA]</scope>
    <source>
        <strain evidence="2 3">ATCC 30569</strain>
    </source>
</reference>
<sequence length="661" mass="76466">MPVIFIGGSPRITLFFIGLLLFFQFFNHIMDYYSGDYSSSSQDYYNSDLGYTDTKTFTFPRKILSIPSSRLLNRFKISHSSSGPSTSTMNHYSTVLLTSNKFLEKDFQIETNVDGTSERVNFHSDELRFRDDVFVKVVLEEDTFLRGDSTLGSMAKVQVFSLKNSNDMKYMSVDDLDSVTLDTPLSWEIEYEETLMDSKIYFTRKGTSQFNKDCIYVVTEHRNISLDSLDRISKTMELRKFCPQQTRNRFFNLTNFALEISSIADTSLDEDCAIISFSDDLYEFRIICFNGTSLFHGPSTYYSELFNKSSKIPKVKDLHDVLSIHELNTRDSPNSVFTLKEHSDIDDLRNQLYYSMYDHVTKRGPQVQLHLYHLNTNTQHENWVHERLDHSISGSMTAIYSRNAHRLHDVYYKGVEISHQSENGKVVVFPLHGGALYVMRANAMGGMTIDKSTYYSFVGNGFGLYDLRTLQERYYAQDHFSLALFEAMKKRMEKYSHPNQVAINVDGSYIIVVHYQLFAFVFKQAGKGLALQSVLKNVHFTRENSHLKSSVMAIQSLHFVKRGVVAALCEDGSMELYDVEHESNVNPYSSEGKSEENAERTFKSWILYEFLDKPVFYSVLILMIGMFMYNEYMIRKRIQAHRAQYQQQQQAQQQTTSSTTN</sequence>
<dbReference type="RefSeq" id="XP_044554421.1">
    <property type="nucleotide sequence ID" value="XM_044686887.1"/>
</dbReference>